<evidence type="ECO:0000256" key="2">
    <source>
        <dbReference type="PROSITE-ProRule" id="PRU00339"/>
    </source>
</evidence>
<keyword evidence="2" id="KW-0802">TPR repeat</keyword>
<comment type="caution">
    <text evidence="4">The sequence shown here is derived from an EMBL/GenBank/DDBJ whole genome shotgun (WGS) entry which is preliminary data.</text>
</comment>
<dbReference type="Pfam" id="PF14559">
    <property type="entry name" value="TPR_19"/>
    <property type="match status" value="1"/>
</dbReference>
<feature type="domain" description="Sulfatase N-terminal" evidence="3">
    <location>
        <begin position="54"/>
        <end position="336"/>
    </location>
</feature>
<dbReference type="AlphaFoldDB" id="A0A956NBD5"/>
<sequence>MAATLPGMLRIDTSLPSPRRRLTGAPRLLLTLAGLAIGAAALIGSAGCGKKSPPNVVLVILDTTRADVMSPYGGRAVMPTVDELAGRGVVFESVTAHNPFTLGSIATILTSLGPDLHGIKGHSGFALSPDAVTLAEVLAEAGYESAGFVSAVPLRADTGIGQGYGHFDDDLSGTYPVYQAQFQAVQSGLQGIQRRGAETSRAAIAWLEETRDKSKPFFVTLHLYDPHEPYDPVPKLLEMYPDNPYVAEVASTDVMIRELLSAVREQGQLENTIISIVADHGEAFQEHDEVGHGVFLYETTMRVPWILNGPGVPHCRAEGLARLVDVGPTLLSLCGVPAPPSFEGVDLMAEITAGLKDAGGDTNLKTVGQGGENATRVRLGDRPAYLETYYMRFAHRWSEEIGWRDGSWKYVKAPRSELYDLSVDPGETRNLVGQAPDQEARMERALQLHLARESAYRLDARVDAPDAATLERLASLGYVGSPTSDDRTLAPGWEIGLPDPKDAVKDWNHLQQAQAAVRISLSSLQTGDPAKALEWAERALSLDPEKIEAHAARARALSALGRLPEASAELQAVLHTLEDDADLWQTYGVTQDQLGNTAEAERAYERALAIDPQHGRANFFRGLQLVRAGRLREALPFYQLAVLADTNNIPTLMELARVYFQLDEFMNARRVLEQILVVDDQNPEALLMLGQVCQRMGDNASTKAVLEAFVRMHPTHPSTERIKNILAGL</sequence>
<dbReference type="Gene3D" id="1.25.40.10">
    <property type="entry name" value="Tetratricopeptide repeat domain"/>
    <property type="match status" value="1"/>
</dbReference>
<feature type="repeat" description="TPR" evidence="2">
    <location>
        <begin position="581"/>
        <end position="614"/>
    </location>
</feature>
<evidence type="ECO:0000313" key="5">
    <source>
        <dbReference type="Proteomes" id="UP000739538"/>
    </source>
</evidence>
<dbReference type="Pfam" id="PF00884">
    <property type="entry name" value="Sulfatase"/>
    <property type="match status" value="1"/>
</dbReference>
<dbReference type="InterPro" id="IPR011990">
    <property type="entry name" value="TPR-like_helical_dom_sf"/>
</dbReference>
<dbReference type="SMART" id="SM00028">
    <property type="entry name" value="TPR"/>
    <property type="match status" value="6"/>
</dbReference>
<dbReference type="PANTHER" id="PTHR42693">
    <property type="entry name" value="ARYLSULFATASE FAMILY MEMBER"/>
    <property type="match status" value="1"/>
</dbReference>
<dbReference type="CDD" id="cd16148">
    <property type="entry name" value="sulfatase_like"/>
    <property type="match status" value="1"/>
</dbReference>
<name>A0A956NBD5_UNCEI</name>
<reference evidence="4" key="1">
    <citation type="submission" date="2020-04" db="EMBL/GenBank/DDBJ databases">
        <authorList>
            <person name="Zhang T."/>
        </authorList>
    </citation>
    <scope>NUCLEOTIDE SEQUENCE</scope>
    <source>
        <strain evidence="4">HKST-UBA02</strain>
    </source>
</reference>
<proteinExistence type="inferred from homology"/>
<organism evidence="4 5">
    <name type="scientific">Eiseniibacteriota bacterium</name>
    <dbReference type="NCBI Taxonomy" id="2212470"/>
    <lineage>
        <taxon>Bacteria</taxon>
        <taxon>Candidatus Eiseniibacteriota</taxon>
    </lineage>
</organism>
<dbReference type="InterPro" id="IPR000917">
    <property type="entry name" value="Sulfatase_N"/>
</dbReference>
<dbReference type="Gene3D" id="3.40.720.10">
    <property type="entry name" value="Alkaline Phosphatase, subunit A"/>
    <property type="match status" value="2"/>
</dbReference>
<evidence type="ECO:0000259" key="3">
    <source>
        <dbReference type="Pfam" id="PF00884"/>
    </source>
</evidence>
<dbReference type="PANTHER" id="PTHR42693:SF33">
    <property type="entry name" value="ARYLSULFATASE"/>
    <property type="match status" value="1"/>
</dbReference>
<accession>A0A956NBD5</accession>
<dbReference type="InterPro" id="IPR019734">
    <property type="entry name" value="TPR_rpt"/>
</dbReference>
<dbReference type="EMBL" id="JAGQHS010000010">
    <property type="protein sequence ID" value="MCA9754818.1"/>
    <property type="molecule type" value="Genomic_DNA"/>
</dbReference>
<evidence type="ECO:0000256" key="1">
    <source>
        <dbReference type="ARBA" id="ARBA00008779"/>
    </source>
</evidence>
<dbReference type="Proteomes" id="UP000739538">
    <property type="component" value="Unassembled WGS sequence"/>
</dbReference>
<protein>
    <submittedName>
        <fullName evidence="4">Sulfatase-like hydrolase/transferase</fullName>
    </submittedName>
</protein>
<dbReference type="GO" id="GO:0004065">
    <property type="term" value="F:arylsulfatase activity"/>
    <property type="evidence" value="ECO:0007669"/>
    <property type="project" value="TreeGrafter"/>
</dbReference>
<comment type="similarity">
    <text evidence="1">Belongs to the sulfatase family.</text>
</comment>
<reference evidence="4" key="2">
    <citation type="journal article" date="2021" name="Microbiome">
        <title>Successional dynamics and alternative stable states in a saline activated sludge microbial community over 9 years.</title>
        <authorList>
            <person name="Wang Y."/>
            <person name="Ye J."/>
            <person name="Ju F."/>
            <person name="Liu L."/>
            <person name="Boyd J.A."/>
            <person name="Deng Y."/>
            <person name="Parks D.H."/>
            <person name="Jiang X."/>
            <person name="Yin X."/>
            <person name="Woodcroft B.J."/>
            <person name="Tyson G.W."/>
            <person name="Hugenholtz P."/>
            <person name="Polz M.F."/>
            <person name="Zhang T."/>
        </authorList>
    </citation>
    <scope>NUCLEOTIDE SEQUENCE</scope>
    <source>
        <strain evidence="4">HKST-UBA02</strain>
    </source>
</reference>
<dbReference type="PROSITE" id="PS50005">
    <property type="entry name" value="TPR"/>
    <property type="match status" value="2"/>
</dbReference>
<dbReference type="SUPFAM" id="SSF53649">
    <property type="entry name" value="Alkaline phosphatase-like"/>
    <property type="match status" value="1"/>
</dbReference>
<dbReference type="InterPro" id="IPR050738">
    <property type="entry name" value="Sulfatase"/>
</dbReference>
<dbReference type="Pfam" id="PF13432">
    <property type="entry name" value="TPR_16"/>
    <property type="match status" value="1"/>
</dbReference>
<dbReference type="SUPFAM" id="SSF48452">
    <property type="entry name" value="TPR-like"/>
    <property type="match status" value="1"/>
</dbReference>
<dbReference type="InterPro" id="IPR017850">
    <property type="entry name" value="Alkaline_phosphatase_core_sf"/>
</dbReference>
<evidence type="ECO:0000313" key="4">
    <source>
        <dbReference type="EMBL" id="MCA9754818.1"/>
    </source>
</evidence>
<feature type="repeat" description="TPR" evidence="2">
    <location>
        <begin position="513"/>
        <end position="546"/>
    </location>
</feature>
<keyword evidence="4" id="KW-0378">Hydrolase</keyword>
<gene>
    <name evidence="4" type="ORF">KDA27_03380</name>
</gene>